<proteinExistence type="predicted"/>
<dbReference type="InterPro" id="IPR001296">
    <property type="entry name" value="Glyco_trans_1"/>
</dbReference>
<dbReference type="Gene3D" id="3.40.50.2000">
    <property type="entry name" value="Glycogen Phosphorylase B"/>
    <property type="match status" value="2"/>
</dbReference>
<dbReference type="PANTHER" id="PTHR12526">
    <property type="entry name" value="GLYCOSYLTRANSFERASE"/>
    <property type="match status" value="1"/>
</dbReference>
<dbReference type="RefSeq" id="WP_075852983.1">
    <property type="nucleotide sequence ID" value="NZ_FMAC01000003.1"/>
</dbReference>
<dbReference type="Pfam" id="PF00534">
    <property type="entry name" value="Glycos_transf_1"/>
    <property type="match status" value="1"/>
</dbReference>
<evidence type="ECO:0000259" key="1">
    <source>
        <dbReference type="Pfam" id="PF00534"/>
    </source>
</evidence>
<keyword evidence="2" id="KW-0808">Transferase</keyword>
<dbReference type="SUPFAM" id="SSF53756">
    <property type="entry name" value="UDP-Glycosyltransferase/glycogen phosphorylase"/>
    <property type="match status" value="1"/>
</dbReference>
<sequence>MKIVQVQTQAEAGGAQRISDMVGEGLRACGHDVRTVFMYRKTDVYDRDPYADFILTEPPRGLLGQMRAAVGLANYLRNAQPDAVITFQHYGNIFGTIGARFAGANFIIANQSGAPQTRGVRGILTQIDKLMGTLGAYHANVVNSRWTEAQFDTFPKAYRRRMSRIDHGVPAPSVAFDKAAARAAFGLPQQAWLAVSSGRMAYSKNQIALVGALAHLPDIHLAIAGTGPEQDAIIALAQDNGVADRLHLVGEVPPARIFEFLAAGDAYAFSSLTETFGLAAVEAAISGLPVVTSKLDVLREVLTTDDGEAAALFVDADARGVAEGLAELIAKPALAARLAATGRQLKEQYSPARMCAGYEELLLSRSLSHGCDPVDNLQSA</sequence>
<dbReference type="EMBL" id="FMAC01000003">
    <property type="protein sequence ID" value="SCB19629.1"/>
    <property type="molecule type" value="Genomic_DNA"/>
</dbReference>
<dbReference type="GO" id="GO:0016757">
    <property type="term" value="F:glycosyltransferase activity"/>
    <property type="evidence" value="ECO:0007669"/>
    <property type="project" value="InterPro"/>
</dbReference>
<keyword evidence="3" id="KW-1185">Reference proteome</keyword>
<evidence type="ECO:0000313" key="2">
    <source>
        <dbReference type="EMBL" id="SCB19629.1"/>
    </source>
</evidence>
<accession>A0A1C3UW07</accession>
<dbReference type="Proteomes" id="UP000186228">
    <property type="component" value="Unassembled WGS sequence"/>
</dbReference>
<dbReference type="STRING" id="52131.GA0061100_103347"/>
<dbReference type="OrthoDB" id="9790710at2"/>
<organism evidence="2 3">
    <name type="scientific">Rhizobium hainanense</name>
    <dbReference type="NCBI Taxonomy" id="52131"/>
    <lineage>
        <taxon>Bacteria</taxon>
        <taxon>Pseudomonadati</taxon>
        <taxon>Pseudomonadota</taxon>
        <taxon>Alphaproteobacteria</taxon>
        <taxon>Hyphomicrobiales</taxon>
        <taxon>Rhizobiaceae</taxon>
        <taxon>Rhizobium/Agrobacterium group</taxon>
        <taxon>Rhizobium</taxon>
    </lineage>
</organism>
<dbReference type="PANTHER" id="PTHR12526:SF634">
    <property type="entry name" value="BLL3361 PROTEIN"/>
    <property type="match status" value="1"/>
</dbReference>
<gene>
    <name evidence="2" type="ORF">GA0061100_103347</name>
</gene>
<dbReference type="CDD" id="cd03801">
    <property type="entry name" value="GT4_PimA-like"/>
    <property type="match status" value="1"/>
</dbReference>
<dbReference type="AlphaFoldDB" id="A0A1C3UW07"/>
<protein>
    <submittedName>
        <fullName evidence="2">Glycosyltransferase involved in cell wall bisynthesis</fullName>
    </submittedName>
</protein>
<name>A0A1C3UW07_9HYPH</name>
<feature type="domain" description="Glycosyl transferase family 1" evidence="1">
    <location>
        <begin position="178"/>
        <end position="344"/>
    </location>
</feature>
<reference evidence="3" key="1">
    <citation type="submission" date="2016-08" db="EMBL/GenBank/DDBJ databases">
        <authorList>
            <person name="Varghese N."/>
            <person name="Submissions Spin"/>
        </authorList>
    </citation>
    <scope>NUCLEOTIDE SEQUENCE [LARGE SCALE GENOMIC DNA]</scope>
    <source>
        <strain evidence="3">CCBAU 57015</strain>
    </source>
</reference>
<evidence type="ECO:0000313" key="3">
    <source>
        <dbReference type="Proteomes" id="UP000186228"/>
    </source>
</evidence>